<name>A0A5M6BVA0_9TREE</name>
<dbReference type="KEGG" id="ksn:43591075"/>
<dbReference type="AlphaFoldDB" id="A0A5M6BVA0"/>
<evidence type="ECO:0000313" key="2">
    <source>
        <dbReference type="Proteomes" id="UP000322225"/>
    </source>
</evidence>
<dbReference type="RefSeq" id="XP_031858830.1">
    <property type="nucleotide sequence ID" value="XM_032006911.1"/>
</dbReference>
<dbReference type="Proteomes" id="UP000322225">
    <property type="component" value="Chromosome 1"/>
</dbReference>
<dbReference type="EMBL" id="CP144051">
    <property type="protein sequence ID" value="WWD15762.1"/>
    <property type="molecule type" value="Genomic_DNA"/>
</dbReference>
<dbReference type="GeneID" id="43591075"/>
<sequence>MSLTGGYINDMHWQSYRLNGSLTPEIERELRHQASRAFSNIHSQLGFSVSTSITTVNGITTASTLLQIGKGTPWTEAERKELERRFLKAVPRGNIIG</sequence>
<dbReference type="OrthoDB" id="2575541at2759"/>
<reference evidence="1" key="2">
    <citation type="submission" date="2024-01" db="EMBL/GenBank/DDBJ databases">
        <title>Comparative genomics of Cryptococcus and Kwoniella reveals pathogenesis evolution and contrasting modes of karyotype evolution via chromosome fusion or intercentromeric recombination.</title>
        <authorList>
            <person name="Coelho M.A."/>
            <person name="David-Palma M."/>
            <person name="Shea T."/>
            <person name="Bowers K."/>
            <person name="McGinley-Smith S."/>
            <person name="Mohammad A.W."/>
            <person name="Gnirke A."/>
            <person name="Yurkov A.M."/>
            <person name="Nowrousian M."/>
            <person name="Sun S."/>
            <person name="Cuomo C.A."/>
            <person name="Heitman J."/>
        </authorList>
    </citation>
    <scope>NUCLEOTIDE SEQUENCE</scope>
    <source>
        <strain evidence="1">CBS 12478</strain>
    </source>
</reference>
<gene>
    <name evidence="1" type="ORF">CI109_100184</name>
</gene>
<accession>A0A5M6BVA0</accession>
<keyword evidence="2" id="KW-1185">Reference proteome</keyword>
<evidence type="ECO:0000313" key="1">
    <source>
        <dbReference type="EMBL" id="WWD15762.1"/>
    </source>
</evidence>
<proteinExistence type="predicted"/>
<reference evidence="1" key="1">
    <citation type="submission" date="2017-08" db="EMBL/GenBank/DDBJ databases">
        <authorList>
            <person name="Cuomo C."/>
            <person name="Billmyre B."/>
            <person name="Heitman J."/>
        </authorList>
    </citation>
    <scope>NUCLEOTIDE SEQUENCE</scope>
    <source>
        <strain evidence="1">CBS 12478</strain>
    </source>
</reference>
<organism evidence="1 2">
    <name type="scientific">Kwoniella shandongensis</name>
    <dbReference type="NCBI Taxonomy" id="1734106"/>
    <lineage>
        <taxon>Eukaryota</taxon>
        <taxon>Fungi</taxon>
        <taxon>Dikarya</taxon>
        <taxon>Basidiomycota</taxon>
        <taxon>Agaricomycotina</taxon>
        <taxon>Tremellomycetes</taxon>
        <taxon>Tremellales</taxon>
        <taxon>Cryptococcaceae</taxon>
        <taxon>Kwoniella</taxon>
    </lineage>
</organism>
<protein>
    <submittedName>
        <fullName evidence="1">Uncharacterized protein</fullName>
    </submittedName>
</protein>